<dbReference type="Proteomes" id="UP001365542">
    <property type="component" value="Unassembled WGS sequence"/>
</dbReference>
<gene>
    <name evidence="3" type="ORF">TWF694_003345</name>
</gene>
<evidence type="ECO:0008006" key="5">
    <source>
        <dbReference type="Google" id="ProtNLM"/>
    </source>
</evidence>
<accession>A0AAV9X171</accession>
<keyword evidence="4" id="KW-1185">Reference proteome</keyword>
<sequence>MTKIISLIAVASFLLCGITFAAPTHIPTILRARQSCATGSIGPVGAGNAACSASCLIQHGDIHGGHCDANGICVCN</sequence>
<protein>
    <recommendedName>
        <fullName evidence="5">Invertebrate defensins family profile domain-containing protein</fullName>
    </recommendedName>
</protein>
<dbReference type="AlphaFoldDB" id="A0AAV9X171"/>
<feature type="chain" id="PRO_5043833045" description="Invertebrate defensins family profile domain-containing protein" evidence="2">
    <location>
        <begin position="22"/>
        <end position="76"/>
    </location>
</feature>
<comment type="similarity">
    <text evidence="1">Belongs to the invertebrate defensin family.</text>
</comment>
<evidence type="ECO:0000256" key="1">
    <source>
        <dbReference type="ARBA" id="ARBA00007085"/>
    </source>
</evidence>
<evidence type="ECO:0000256" key="2">
    <source>
        <dbReference type="SAM" id="SignalP"/>
    </source>
</evidence>
<evidence type="ECO:0000313" key="3">
    <source>
        <dbReference type="EMBL" id="KAK6532185.1"/>
    </source>
</evidence>
<keyword evidence="2" id="KW-0732">Signal</keyword>
<evidence type="ECO:0000313" key="4">
    <source>
        <dbReference type="Proteomes" id="UP001365542"/>
    </source>
</evidence>
<organism evidence="3 4">
    <name type="scientific">Orbilia ellipsospora</name>
    <dbReference type="NCBI Taxonomy" id="2528407"/>
    <lineage>
        <taxon>Eukaryota</taxon>
        <taxon>Fungi</taxon>
        <taxon>Dikarya</taxon>
        <taxon>Ascomycota</taxon>
        <taxon>Pezizomycotina</taxon>
        <taxon>Orbiliomycetes</taxon>
        <taxon>Orbiliales</taxon>
        <taxon>Orbiliaceae</taxon>
        <taxon>Orbilia</taxon>
    </lineage>
</organism>
<reference evidence="3 4" key="1">
    <citation type="submission" date="2019-10" db="EMBL/GenBank/DDBJ databases">
        <authorList>
            <person name="Palmer J.M."/>
        </authorList>
    </citation>
    <scope>NUCLEOTIDE SEQUENCE [LARGE SCALE GENOMIC DNA]</scope>
    <source>
        <strain evidence="3 4">TWF694</strain>
    </source>
</reference>
<comment type="caution">
    <text evidence="3">The sequence shown here is derived from an EMBL/GenBank/DDBJ whole genome shotgun (WGS) entry which is preliminary data.</text>
</comment>
<feature type="signal peptide" evidence="2">
    <location>
        <begin position="1"/>
        <end position="21"/>
    </location>
</feature>
<dbReference type="Gene3D" id="3.30.30.10">
    <property type="entry name" value="Knottin, scorpion toxin-like"/>
    <property type="match status" value="1"/>
</dbReference>
<dbReference type="EMBL" id="JAVHJO010000012">
    <property type="protein sequence ID" value="KAK6532185.1"/>
    <property type="molecule type" value="Genomic_DNA"/>
</dbReference>
<name>A0AAV9X171_9PEZI</name>
<dbReference type="InterPro" id="IPR036574">
    <property type="entry name" value="Scorpion_toxin-like_sf"/>
</dbReference>
<proteinExistence type="inferred from homology"/>